<keyword evidence="7" id="KW-0813">Transport</keyword>
<feature type="transmembrane region" description="Helical" evidence="7">
    <location>
        <begin position="62"/>
        <end position="82"/>
    </location>
</feature>
<dbReference type="PIRSF" id="PIRSF006066">
    <property type="entry name" value="HI0050"/>
    <property type="match status" value="1"/>
</dbReference>
<feature type="transmembrane region" description="Helical" evidence="7">
    <location>
        <begin position="283"/>
        <end position="309"/>
    </location>
</feature>
<keyword evidence="4 7" id="KW-0812">Transmembrane</keyword>
<feature type="transmembrane region" description="Helical" evidence="7">
    <location>
        <begin position="176"/>
        <end position="197"/>
    </location>
</feature>
<dbReference type="InterPro" id="IPR010656">
    <property type="entry name" value="DctM"/>
</dbReference>
<feature type="transmembrane region" description="Helical" evidence="7">
    <location>
        <begin position="30"/>
        <end position="50"/>
    </location>
</feature>
<dbReference type="InterPro" id="IPR004681">
    <property type="entry name" value="TRAP_DctM"/>
</dbReference>
<feature type="transmembrane region" description="Helical" evidence="7">
    <location>
        <begin position="365"/>
        <end position="388"/>
    </location>
</feature>
<dbReference type="GO" id="GO:0022857">
    <property type="term" value="F:transmembrane transporter activity"/>
    <property type="evidence" value="ECO:0007669"/>
    <property type="project" value="UniProtKB-UniRule"/>
</dbReference>
<feature type="transmembrane region" description="Helical" evidence="7">
    <location>
        <begin position="315"/>
        <end position="333"/>
    </location>
</feature>
<evidence type="ECO:0000256" key="4">
    <source>
        <dbReference type="ARBA" id="ARBA00022692"/>
    </source>
</evidence>
<comment type="subcellular location">
    <subcellularLocation>
        <location evidence="1 7">Cell inner membrane</location>
        <topology evidence="1 7">Multi-pass membrane protein</topology>
    </subcellularLocation>
</comment>
<dbReference type="OrthoDB" id="9790209at2"/>
<evidence type="ECO:0000256" key="7">
    <source>
        <dbReference type="RuleBase" id="RU369079"/>
    </source>
</evidence>
<dbReference type="Pfam" id="PF06808">
    <property type="entry name" value="DctM"/>
    <property type="match status" value="1"/>
</dbReference>
<keyword evidence="6 7" id="KW-0472">Membrane</keyword>
<evidence type="ECO:0000259" key="8">
    <source>
        <dbReference type="Pfam" id="PF06808"/>
    </source>
</evidence>
<gene>
    <name evidence="9" type="ORF">SAMN02982922_2019</name>
</gene>
<dbReference type="AlphaFoldDB" id="A0A1X7NLZ1"/>
<feature type="transmembrane region" description="Helical" evidence="7">
    <location>
        <begin position="218"/>
        <end position="239"/>
    </location>
</feature>
<organism evidence="9 10">
    <name type="scientific">Mesorhizobium australicum</name>
    <dbReference type="NCBI Taxonomy" id="536018"/>
    <lineage>
        <taxon>Bacteria</taxon>
        <taxon>Pseudomonadati</taxon>
        <taxon>Pseudomonadota</taxon>
        <taxon>Alphaproteobacteria</taxon>
        <taxon>Hyphomicrobiales</taxon>
        <taxon>Phyllobacteriaceae</taxon>
        <taxon>Mesorhizobium</taxon>
    </lineage>
</organism>
<feature type="transmembrane region" description="Helical" evidence="7">
    <location>
        <begin position="102"/>
        <end position="125"/>
    </location>
</feature>
<keyword evidence="10" id="KW-1185">Reference proteome</keyword>
<evidence type="ECO:0000256" key="3">
    <source>
        <dbReference type="ARBA" id="ARBA00022519"/>
    </source>
</evidence>
<keyword evidence="2" id="KW-1003">Cell membrane</keyword>
<reference evidence="9 10" key="1">
    <citation type="submission" date="2017-04" db="EMBL/GenBank/DDBJ databases">
        <authorList>
            <person name="Afonso C.L."/>
            <person name="Miller P.J."/>
            <person name="Scott M.A."/>
            <person name="Spackman E."/>
            <person name="Goraichik I."/>
            <person name="Dimitrov K.M."/>
            <person name="Suarez D.L."/>
            <person name="Swayne D.E."/>
        </authorList>
    </citation>
    <scope>NUCLEOTIDE SEQUENCE [LARGE SCALE GENOMIC DNA]</scope>
    <source>
        <strain evidence="9 10">B5P</strain>
    </source>
</reference>
<sequence length="433" mass="45390">MDPLLLALLGFIAMMGLILLHVPIGIAMALVGMVGFAQIAGWAPALTLMASEPASAMANLDLAVIPLFMLMGSLAAAGGLASDVYNLAYALIGHRRGGLATTTIVASGGFGAICGSGVATTATFGRVAMPEMLSRGYRADLAAGSVAAGGTLGIIVPPSSMMILYAVLTEQSVLDLFAAGVVPAIMAIVFYVVAIQIKLMISPEAGPRGALATSAKRWLAVKQAWGVYVLFAVVIGGIYSGIFTVNEAAAIGVVVAFLFALIRRRLGWQRFLKVLAEASAGTAMIYVMVFGATIFSYFMAVTGAAAFLVSVITQLPVPPLAIIAALLVLYICLGAFFDEVAAMVITLPIVAPLILSFGYDLVWWGIINIVVIGIGMLAPPIGINVMVLHSMYKSVPLKTIYVGILPFLCAEFARLTLLTLFPEITLWLPQMIR</sequence>
<comment type="similarity">
    <text evidence="7">Belongs to the TRAP transporter large permease family.</text>
</comment>
<evidence type="ECO:0000256" key="6">
    <source>
        <dbReference type="ARBA" id="ARBA00023136"/>
    </source>
</evidence>
<evidence type="ECO:0000256" key="1">
    <source>
        <dbReference type="ARBA" id="ARBA00004429"/>
    </source>
</evidence>
<keyword evidence="5 7" id="KW-1133">Transmembrane helix</keyword>
<dbReference type="PANTHER" id="PTHR33362:SF5">
    <property type="entry name" value="C4-DICARBOXYLATE TRAP TRANSPORTER LARGE PERMEASE PROTEIN DCTM"/>
    <property type="match status" value="1"/>
</dbReference>
<dbReference type="PANTHER" id="PTHR33362">
    <property type="entry name" value="SIALIC ACID TRAP TRANSPORTER PERMEASE PROTEIN SIAT-RELATED"/>
    <property type="match status" value="1"/>
</dbReference>
<evidence type="ECO:0000256" key="5">
    <source>
        <dbReference type="ARBA" id="ARBA00022989"/>
    </source>
</evidence>
<name>A0A1X7NLZ1_9HYPH</name>
<feature type="domain" description="TRAP C4-dicarboxylate transport system permease DctM subunit" evidence="8">
    <location>
        <begin position="11"/>
        <end position="424"/>
    </location>
</feature>
<dbReference type="EMBL" id="FXBL01000004">
    <property type="protein sequence ID" value="SMH38194.1"/>
    <property type="molecule type" value="Genomic_DNA"/>
</dbReference>
<dbReference type="Proteomes" id="UP000193083">
    <property type="component" value="Unassembled WGS sequence"/>
</dbReference>
<feature type="transmembrane region" description="Helical" evidence="7">
    <location>
        <begin position="400"/>
        <end position="421"/>
    </location>
</feature>
<dbReference type="GO" id="GO:0005886">
    <property type="term" value="C:plasma membrane"/>
    <property type="evidence" value="ECO:0007669"/>
    <property type="project" value="UniProtKB-SubCell"/>
</dbReference>
<comment type="function">
    <text evidence="7">Part of the tripartite ATP-independent periplasmic (TRAP) transport system.</text>
</comment>
<keyword evidence="3 7" id="KW-0997">Cell inner membrane</keyword>
<evidence type="ECO:0000313" key="10">
    <source>
        <dbReference type="Proteomes" id="UP000193083"/>
    </source>
</evidence>
<evidence type="ECO:0000256" key="2">
    <source>
        <dbReference type="ARBA" id="ARBA00022475"/>
    </source>
</evidence>
<accession>A0A1X7NLZ1</accession>
<proteinExistence type="inferred from homology"/>
<feature type="transmembrane region" description="Helical" evidence="7">
    <location>
        <begin position="137"/>
        <end position="156"/>
    </location>
</feature>
<dbReference type="NCBIfam" id="TIGR00786">
    <property type="entry name" value="dctM"/>
    <property type="match status" value="1"/>
</dbReference>
<feature type="transmembrane region" description="Helical" evidence="7">
    <location>
        <begin position="340"/>
        <end position="359"/>
    </location>
</feature>
<comment type="subunit">
    <text evidence="7">The complex comprises the extracytoplasmic solute receptor protein and the two transmembrane proteins.</text>
</comment>
<evidence type="ECO:0000313" key="9">
    <source>
        <dbReference type="EMBL" id="SMH38194.1"/>
    </source>
</evidence>
<feature type="transmembrane region" description="Helical" evidence="7">
    <location>
        <begin position="245"/>
        <end position="262"/>
    </location>
</feature>
<dbReference type="RefSeq" id="WP_085467579.1">
    <property type="nucleotide sequence ID" value="NZ_FXBL01000004.1"/>
</dbReference>
<protein>
    <recommendedName>
        <fullName evidence="7">TRAP transporter large permease protein</fullName>
    </recommendedName>
</protein>